<reference evidence="2" key="1">
    <citation type="journal article" date="2021" name="Proc. Natl. Acad. Sci. U.S.A.">
        <title>A Catalog of Tens of Thousands of Viruses from Human Metagenomes Reveals Hidden Associations with Chronic Diseases.</title>
        <authorList>
            <person name="Tisza M.J."/>
            <person name="Buck C.B."/>
        </authorList>
    </citation>
    <scope>NUCLEOTIDE SEQUENCE</scope>
    <source>
        <strain evidence="2">CtCIv11</strain>
    </source>
</reference>
<protein>
    <submittedName>
        <fullName evidence="2">Uncharacterized protein</fullName>
    </submittedName>
</protein>
<keyword evidence="1" id="KW-0812">Transmembrane</keyword>
<proteinExistence type="predicted"/>
<evidence type="ECO:0000256" key="1">
    <source>
        <dbReference type="SAM" id="Phobius"/>
    </source>
</evidence>
<keyword evidence="1" id="KW-1133">Transmembrane helix</keyword>
<organism evidence="2">
    <name type="scientific">Siphoviridae sp. ctCIv11</name>
    <dbReference type="NCBI Taxonomy" id="2827806"/>
    <lineage>
        <taxon>Viruses</taxon>
        <taxon>Duplodnaviria</taxon>
        <taxon>Heunggongvirae</taxon>
        <taxon>Uroviricota</taxon>
        <taxon>Caudoviricetes</taxon>
    </lineage>
</organism>
<feature type="transmembrane region" description="Helical" evidence="1">
    <location>
        <begin position="12"/>
        <end position="30"/>
    </location>
</feature>
<sequence length="42" mass="5303">MVLSKFLPHIGYYHMYGFLFLEYTYIPNLIHLKFLPLYYQWE</sequence>
<keyword evidence="1" id="KW-0472">Membrane</keyword>
<accession>A0A8S5S2E6</accession>
<evidence type="ECO:0000313" key="2">
    <source>
        <dbReference type="EMBL" id="DAF45113.1"/>
    </source>
</evidence>
<name>A0A8S5S2E6_9CAUD</name>
<dbReference type="EMBL" id="BK032513">
    <property type="protein sequence ID" value="DAF45113.1"/>
    <property type="molecule type" value="Genomic_DNA"/>
</dbReference>